<dbReference type="Gene3D" id="2.10.25.140">
    <property type="match status" value="1"/>
</dbReference>
<dbReference type="PANTHER" id="PTHR24049">
    <property type="entry name" value="CRUMBS FAMILY MEMBER"/>
    <property type="match status" value="1"/>
</dbReference>
<dbReference type="Proteomes" id="UP001642540">
    <property type="component" value="Unassembled WGS sequence"/>
</dbReference>
<dbReference type="Gene3D" id="2.60.40.3510">
    <property type="match status" value="1"/>
</dbReference>
<dbReference type="PROSITE" id="PS00022">
    <property type="entry name" value="EGF_1"/>
    <property type="match status" value="8"/>
</dbReference>
<dbReference type="PROSITE" id="PS51051">
    <property type="entry name" value="DSL"/>
    <property type="match status" value="1"/>
</dbReference>
<evidence type="ECO:0000256" key="10">
    <source>
        <dbReference type="ARBA" id="ARBA00023157"/>
    </source>
</evidence>
<sequence>MIRWKLSKSTRPAASPCVSRRRSAKDYSSLFALLVIFNVMQVSNCLGGVFELRLREFSNPSGRDMDGNCCVLNSNSGSSSASASDNNVCGGLCLTKFRVCVKHYQVTIDHNPPCTFGEASTTDLFNNNNINQEFKFPFNFRWPGTFSLIIEAWHHNSPAGSIPNNTPILSKTHNETKPRLVSRMGIQQYLDVGDEWRPREWTGNEGQVSLTYEYRVTCLPDYYGDACDKTCRARNDTFGHYTCSDQGDKICLPGWTGSYCEKPVCRPGCQGTCTIPDTCECHSGWEGPYCSECVRYPGCKHGRCSKSWECNCEEGWGGLFCNQDLNYCTNHKPCRNGGTCFNTGQGSYTCSCPVGFIGADCETRADGCTCLNGGTCRENGTAAFCQCPEGWSGLNCEVASFTCDSTPSPCANGGRCSEEPNSNIATCNCAPGFGGVRCETSISDNVCQCQNGGTCTSTGDCICTPNFFGSKCSSNSLESSKICSTVVCSNGGTCVPNKQVAEKYDCVCALGWTGEFCTVPVNICATLPCANGGTCSPLPQNKYKCECPKHFGGPDCSDPCDCENGGVCKISNECICPEGFTGSKCQAASNHTFVTLGLQDTNSNEETLSASHVILVVCVSVATPLLVVIAVAVVLILKKRKRTEQRRNDELARKQNEQNTVQCLTKKCIDPHMIVNTFDDNVQPVRTSNKCSNLDLSFKADQKNFKSIAEFKHNSNSQLQINGPPHNMPVDPCATSTFNAPESKSDVYATVNAVQQCSPSSYHAFQQTAGGGVGVPPALLRSSTRYSTYSYQLAPSSATSLHQHLSTAALRNSLLLNSSSADTSPASTTCSTYSSNLNNNSPVITASPSSDSKINNNLATEV</sequence>
<dbReference type="SMART" id="SM00181">
    <property type="entry name" value="EGF"/>
    <property type="match status" value="10"/>
</dbReference>
<reference evidence="19 20" key="1">
    <citation type="submission" date="2024-08" db="EMBL/GenBank/DDBJ databases">
        <authorList>
            <person name="Cucini C."/>
            <person name="Frati F."/>
        </authorList>
    </citation>
    <scope>NUCLEOTIDE SEQUENCE [LARGE SCALE GENOMIC DNA]</scope>
</reference>
<feature type="domain" description="EGF-like" evidence="17">
    <location>
        <begin position="364"/>
        <end position="397"/>
    </location>
</feature>
<comment type="subcellular location">
    <subcellularLocation>
        <location evidence="1 14">Membrane</location>
        <topology evidence="1 14">Single-pass type I membrane protein</topology>
    </subcellularLocation>
</comment>
<evidence type="ECO:0000313" key="19">
    <source>
        <dbReference type="EMBL" id="CAL8090715.1"/>
    </source>
</evidence>
<dbReference type="InterPro" id="IPR051022">
    <property type="entry name" value="Notch_Cell-Fate_Det"/>
</dbReference>
<evidence type="ECO:0000256" key="15">
    <source>
        <dbReference type="SAM" id="MobiDB-lite"/>
    </source>
</evidence>
<keyword evidence="5 14" id="KW-0732">Signal</keyword>
<feature type="transmembrane region" description="Helical" evidence="16">
    <location>
        <begin position="30"/>
        <end position="50"/>
    </location>
</feature>
<dbReference type="EMBL" id="CAXLJM020000024">
    <property type="protein sequence ID" value="CAL8090715.1"/>
    <property type="molecule type" value="Genomic_DNA"/>
</dbReference>
<comment type="caution">
    <text evidence="12">Lacks conserved residue(s) required for the propagation of feature annotation.</text>
</comment>
<feature type="disulfide bond" evidence="12">
    <location>
        <begin position="547"/>
        <end position="556"/>
    </location>
</feature>
<comment type="function">
    <text evidence="14">Putative Notch ligand involved in the mediation of Notch signaling.</text>
</comment>
<feature type="region of interest" description="Disordered" evidence="15">
    <location>
        <begin position="841"/>
        <end position="862"/>
    </location>
</feature>
<dbReference type="SMART" id="SM00179">
    <property type="entry name" value="EGF_CA"/>
    <property type="match status" value="4"/>
</dbReference>
<organism evidence="19 20">
    <name type="scientific">Orchesella dallaii</name>
    <dbReference type="NCBI Taxonomy" id="48710"/>
    <lineage>
        <taxon>Eukaryota</taxon>
        <taxon>Metazoa</taxon>
        <taxon>Ecdysozoa</taxon>
        <taxon>Arthropoda</taxon>
        <taxon>Hexapoda</taxon>
        <taxon>Collembola</taxon>
        <taxon>Entomobryomorpha</taxon>
        <taxon>Entomobryoidea</taxon>
        <taxon>Orchesellidae</taxon>
        <taxon>Orchesellinae</taxon>
        <taxon>Orchesella</taxon>
    </lineage>
</organism>
<dbReference type="InterPro" id="IPR011651">
    <property type="entry name" value="Notch_ligand_N"/>
</dbReference>
<feature type="domain" description="EGF-like" evidence="17">
    <location>
        <begin position="479"/>
        <end position="518"/>
    </location>
</feature>
<dbReference type="InterPro" id="IPR013032">
    <property type="entry name" value="EGF-like_CS"/>
</dbReference>
<dbReference type="PROSITE" id="PS01186">
    <property type="entry name" value="EGF_2"/>
    <property type="match status" value="5"/>
</dbReference>
<dbReference type="InterPro" id="IPR001774">
    <property type="entry name" value="DSL"/>
</dbReference>
<feature type="domain" description="EGF-like" evidence="17">
    <location>
        <begin position="558"/>
        <end position="586"/>
    </location>
</feature>
<dbReference type="Pfam" id="PF21700">
    <property type="entry name" value="EGF_DL_JAG"/>
    <property type="match status" value="1"/>
</dbReference>
<evidence type="ECO:0000256" key="4">
    <source>
        <dbReference type="ARBA" id="ARBA00022692"/>
    </source>
</evidence>
<dbReference type="Pfam" id="PF12661">
    <property type="entry name" value="hEGF"/>
    <property type="match status" value="2"/>
</dbReference>
<dbReference type="SUPFAM" id="SSF57196">
    <property type="entry name" value="EGF/Laminin"/>
    <property type="match status" value="6"/>
</dbReference>
<evidence type="ECO:0000256" key="7">
    <source>
        <dbReference type="ARBA" id="ARBA00022782"/>
    </source>
</evidence>
<feature type="disulfide bond" evidence="13">
    <location>
        <begin position="231"/>
        <end position="243"/>
    </location>
</feature>
<gene>
    <name evidence="19" type="ORF">ODALV1_LOCUS7732</name>
</gene>
<keyword evidence="3 12" id="KW-0245">EGF-like domain</keyword>
<evidence type="ECO:0000256" key="11">
    <source>
        <dbReference type="ARBA" id="ARBA00023180"/>
    </source>
</evidence>
<feature type="disulfide bond" evidence="13">
    <location>
        <begin position="218"/>
        <end position="227"/>
    </location>
</feature>
<evidence type="ECO:0000256" key="2">
    <source>
        <dbReference type="ARBA" id="ARBA00022473"/>
    </source>
</evidence>
<evidence type="ECO:0000256" key="12">
    <source>
        <dbReference type="PROSITE-ProRule" id="PRU00076"/>
    </source>
</evidence>
<dbReference type="InterPro" id="IPR000742">
    <property type="entry name" value="EGF"/>
</dbReference>
<evidence type="ECO:0000256" key="3">
    <source>
        <dbReference type="ARBA" id="ARBA00022536"/>
    </source>
</evidence>
<evidence type="ECO:0000259" key="17">
    <source>
        <dbReference type="PROSITE" id="PS50026"/>
    </source>
</evidence>
<feature type="disulfide bond" evidence="12">
    <location>
        <begin position="508"/>
        <end position="517"/>
    </location>
</feature>
<keyword evidence="10 12" id="KW-1015">Disulfide bond</keyword>
<dbReference type="Pfam" id="PF00008">
    <property type="entry name" value="EGF"/>
    <property type="match status" value="4"/>
</dbReference>
<feature type="disulfide bond" evidence="12">
    <location>
        <begin position="576"/>
        <end position="585"/>
    </location>
</feature>
<protein>
    <recommendedName>
        <fullName evidence="14">Delta-like protein</fullName>
    </recommendedName>
</protein>
<feature type="domain" description="EGF-like" evidence="17">
    <location>
        <begin position="443"/>
        <end position="473"/>
    </location>
</feature>
<keyword evidence="11" id="KW-0325">Glycoprotein</keyword>
<evidence type="ECO:0000256" key="14">
    <source>
        <dbReference type="RuleBase" id="RU280815"/>
    </source>
</evidence>
<evidence type="ECO:0000256" key="13">
    <source>
        <dbReference type="PROSITE-ProRule" id="PRU00377"/>
    </source>
</evidence>
<dbReference type="Pfam" id="PF01414">
    <property type="entry name" value="DSL"/>
    <property type="match status" value="1"/>
</dbReference>
<evidence type="ECO:0000313" key="20">
    <source>
        <dbReference type="Proteomes" id="UP001642540"/>
    </source>
</evidence>
<dbReference type="CDD" id="cd00054">
    <property type="entry name" value="EGF_CA"/>
    <property type="match status" value="2"/>
</dbReference>
<evidence type="ECO:0000256" key="1">
    <source>
        <dbReference type="ARBA" id="ARBA00004479"/>
    </source>
</evidence>
<evidence type="ECO:0000256" key="16">
    <source>
        <dbReference type="SAM" id="Phobius"/>
    </source>
</evidence>
<keyword evidence="8 14" id="KW-1133">Transmembrane helix</keyword>
<evidence type="ECO:0000256" key="6">
    <source>
        <dbReference type="ARBA" id="ARBA00022737"/>
    </source>
</evidence>
<feature type="disulfide bond" evidence="12">
    <location>
        <begin position="410"/>
        <end position="427"/>
    </location>
</feature>
<feature type="domain" description="DSL" evidence="18">
    <location>
        <begin position="216"/>
        <end position="260"/>
    </location>
</feature>
<feature type="transmembrane region" description="Helical" evidence="16">
    <location>
        <begin position="613"/>
        <end position="637"/>
    </location>
</feature>
<name>A0ABP1Q604_9HEXA</name>
<feature type="disulfide bond" evidence="12">
    <location>
        <begin position="429"/>
        <end position="438"/>
    </location>
</feature>
<keyword evidence="4 14" id="KW-0812">Transmembrane</keyword>
<accession>A0ABP1Q604</accession>
<keyword evidence="20" id="KW-1185">Reference proteome</keyword>
<evidence type="ECO:0000259" key="18">
    <source>
        <dbReference type="PROSITE" id="PS51051"/>
    </source>
</evidence>
<evidence type="ECO:0000256" key="5">
    <source>
        <dbReference type="ARBA" id="ARBA00022729"/>
    </source>
</evidence>
<dbReference type="Gene3D" id="2.10.25.10">
    <property type="entry name" value="Laminin"/>
    <property type="match status" value="7"/>
</dbReference>
<feature type="domain" description="EGF-like" evidence="17">
    <location>
        <begin position="399"/>
        <end position="439"/>
    </location>
</feature>
<dbReference type="SMART" id="SM00051">
    <property type="entry name" value="DSL"/>
    <property type="match status" value="1"/>
</dbReference>
<feature type="domain" description="EGF-like" evidence="17">
    <location>
        <begin position="324"/>
        <end position="362"/>
    </location>
</feature>
<feature type="disulfide bond" evidence="12">
    <location>
        <begin position="463"/>
        <end position="472"/>
    </location>
</feature>
<keyword evidence="2 14" id="KW-0217">Developmental protein</keyword>
<keyword evidence="7" id="KW-0221">Differentiation</keyword>
<keyword evidence="6 14" id="KW-0677">Repeat</keyword>
<dbReference type="PROSITE" id="PS50026">
    <property type="entry name" value="EGF_3"/>
    <property type="match status" value="7"/>
</dbReference>
<evidence type="ECO:0000256" key="9">
    <source>
        <dbReference type="ARBA" id="ARBA00023136"/>
    </source>
</evidence>
<feature type="disulfide bond" evidence="13">
    <location>
        <begin position="251"/>
        <end position="260"/>
    </location>
</feature>
<keyword evidence="9 14" id="KW-0472">Membrane</keyword>
<proteinExistence type="predicted"/>
<dbReference type="Pfam" id="PF07657">
    <property type="entry name" value="MNNL"/>
    <property type="match status" value="1"/>
</dbReference>
<dbReference type="PANTHER" id="PTHR24049:SF22">
    <property type="entry name" value="DROSOPHILA CRUMBS HOMOLOG"/>
    <property type="match status" value="1"/>
</dbReference>
<comment type="caution">
    <text evidence="19">The sequence shown here is derived from an EMBL/GenBank/DDBJ whole genome shotgun (WGS) entry which is preliminary data.</text>
</comment>
<feature type="disulfide bond" evidence="12">
    <location>
        <begin position="387"/>
        <end position="396"/>
    </location>
</feature>
<feature type="domain" description="EGF-like" evidence="17">
    <location>
        <begin position="520"/>
        <end position="557"/>
    </location>
</feature>
<dbReference type="InterPro" id="IPR001881">
    <property type="entry name" value="EGF-like_Ca-bd_dom"/>
</dbReference>
<evidence type="ECO:0000256" key="8">
    <source>
        <dbReference type="ARBA" id="ARBA00022989"/>
    </source>
</evidence>
<feature type="disulfide bond" evidence="12">
    <location>
        <begin position="352"/>
        <end position="361"/>
    </location>
</feature>